<dbReference type="PANTHER" id="PTHR42847:SF4">
    <property type="entry name" value="ALKANESULFONATE MONOOXYGENASE-RELATED"/>
    <property type="match status" value="1"/>
</dbReference>
<dbReference type="GO" id="GO:0008726">
    <property type="term" value="F:alkanesulfonate monooxygenase activity"/>
    <property type="evidence" value="ECO:0007669"/>
    <property type="project" value="TreeGrafter"/>
</dbReference>
<dbReference type="SUPFAM" id="SSF51679">
    <property type="entry name" value="Bacterial luciferase-like"/>
    <property type="match status" value="1"/>
</dbReference>
<protein>
    <submittedName>
        <fullName evidence="6">F420-dependent oxidoreductase</fullName>
    </submittedName>
</protein>
<organism evidence="6 7">
    <name type="scientific">Planotetraspora mira</name>
    <dbReference type="NCBI Taxonomy" id="58121"/>
    <lineage>
        <taxon>Bacteria</taxon>
        <taxon>Bacillati</taxon>
        <taxon>Actinomycetota</taxon>
        <taxon>Actinomycetes</taxon>
        <taxon>Streptosporangiales</taxon>
        <taxon>Streptosporangiaceae</taxon>
        <taxon>Planotetraspora</taxon>
    </lineage>
</organism>
<sequence length="293" mass="30479">MRLGIAPHRLWPDRDGDLEGVLETARTAERLGFDHVIAGSHVLRTGLGATLDPIVLLSAVAGATSRIRIATSVLIAPLYQPVILAHQTASLDFLSGGRFVLGVGTGWDAAEFSAVGVPFGQRGRRTDENLATMKALWQEEFTEARIGVSPLTPGGPPVWVGGDSDAALRRALCFGDAWHGSGNPAAMAGVRRRIADLAESIGRDPATLALTSVAFLVPPGVRQIGRVPVSPLGGTRPSAGSVVEELGQLKAAGVTTCSLWLPVSAAALPDALAWIAEQVMPSLDAGSSRPSPL</sequence>
<dbReference type="EMBL" id="BOOO01000020">
    <property type="protein sequence ID" value="GII30530.1"/>
    <property type="molecule type" value="Genomic_DNA"/>
</dbReference>
<evidence type="ECO:0000313" key="6">
    <source>
        <dbReference type="EMBL" id="GII30530.1"/>
    </source>
</evidence>
<evidence type="ECO:0000256" key="4">
    <source>
        <dbReference type="ARBA" id="ARBA00023033"/>
    </source>
</evidence>
<keyword evidence="4" id="KW-0503">Monooxygenase</keyword>
<keyword evidence="1" id="KW-0285">Flavoprotein</keyword>
<dbReference type="GO" id="GO:0046306">
    <property type="term" value="P:alkanesulfonate catabolic process"/>
    <property type="evidence" value="ECO:0007669"/>
    <property type="project" value="TreeGrafter"/>
</dbReference>
<evidence type="ECO:0000259" key="5">
    <source>
        <dbReference type="Pfam" id="PF00296"/>
    </source>
</evidence>
<dbReference type="InterPro" id="IPR019921">
    <property type="entry name" value="Lucif-like_OxRdtase_Rv2161c"/>
</dbReference>
<dbReference type="InterPro" id="IPR011251">
    <property type="entry name" value="Luciferase-like_dom"/>
</dbReference>
<name>A0A8J3X7E8_9ACTN</name>
<accession>A0A8J3X7E8</accession>
<dbReference type="PANTHER" id="PTHR42847">
    <property type="entry name" value="ALKANESULFONATE MONOOXYGENASE"/>
    <property type="match status" value="1"/>
</dbReference>
<keyword evidence="2" id="KW-0288">FMN</keyword>
<dbReference type="Pfam" id="PF00296">
    <property type="entry name" value="Bac_luciferase"/>
    <property type="match status" value="1"/>
</dbReference>
<evidence type="ECO:0000313" key="7">
    <source>
        <dbReference type="Proteomes" id="UP000650628"/>
    </source>
</evidence>
<dbReference type="AlphaFoldDB" id="A0A8J3X7E8"/>
<comment type="caution">
    <text evidence="6">The sequence shown here is derived from an EMBL/GenBank/DDBJ whole genome shotgun (WGS) entry which is preliminary data.</text>
</comment>
<evidence type="ECO:0000256" key="3">
    <source>
        <dbReference type="ARBA" id="ARBA00023002"/>
    </source>
</evidence>
<evidence type="ECO:0000256" key="2">
    <source>
        <dbReference type="ARBA" id="ARBA00022643"/>
    </source>
</evidence>
<dbReference type="InterPro" id="IPR050172">
    <property type="entry name" value="SsuD_RutA_monooxygenase"/>
</dbReference>
<keyword evidence="3" id="KW-0560">Oxidoreductase</keyword>
<dbReference type="NCBIfam" id="TIGR03619">
    <property type="entry name" value="F420_Rv2161c"/>
    <property type="match status" value="1"/>
</dbReference>
<reference evidence="6 7" key="1">
    <citation type="submission" date="2021-01" db="EMBL/GenBank/DDBJ databases">
        <title>Whole genome shotgun sequence of Planotetraspora mira NBRC 15435.</title>
        <authorList>
            <person name="Komaki H."/>
            <person name="Tamura T."/>
        </authorList>
    </citation>
    <scope>NUCLEOTIDE SEQUENCE [LARGE SCALE GENOMIC DNA]</scope>
    <source>
        <strain evidence="6 7">NBRC 15435</strain>
    </source>
</reference>
<evidence type="ECO:0000256" key="1">
    <source>
        <dbReference type="ARBA" id="ARBA00022630"/>
    </source>
</evidence>
<dbReference type="RefSeq" id="WP_203954501.1">
    <property type="nucleotide sequence ID" value="NZ_BOOO01000020.1"/>
</dbReference>
<keyword evidence="7" id="KW-1185">Reference proteome</keyword>
<gene>
    <name evidence="6" type="ORF">Pmi06nite_39720</name>
</gene>
<dbReference type="InterPro" id="IPR036661">
    <property type="entry name" value="Luciferase-like_sf"/>
</dbReference>
<dbReference type="Proteomes" id="UP000650628">
    <property type="component" value="Unassembled WGS sequence"/>
</dbReference>
<proteinExistence type="predicted"/>
<dbReference type="Gene3D" id="3.20.20.30">
    <property type="entry name" value="Luciferase-like domain"/>
    <property type="match status" value="1"/>
</dbReference>
<feature type="domain" description="Luciferase-like" evidence="5">
    <location>
        <begin position="10"/>
        <end position="215"/>
    </location>
</feature>